<dbReference type="AlphaFoldDB" id="A0A3G9CVZ9"/>
<accession>A0A3G9CVZ9</accession>
<sequence>MEIEINPWGVAFSPDGKKVYVANEGNIDEKIGGRLYEKMMAQSL</sequence>
<dbReference type="GeneID" id="75279321"/>
<protein>
    <submittedName>
        <fullName evidence="1">Uncharacterized protein</fullName>
    </submittedName>
</protein>
<dbReference type="EMBL" id="AP017646">
    <property type="protein sequence ID" value="BAW30478.1"/>
    <property type="molecule type" value="Genomic_DNA"/>
</dbReference>
<dbReference type="SUPFAM" id="SSF50974">
    <property type="entry name" value="Nitrous oxide reductase, N-terminal domain"/>
    <property type="match status" value="1"/>
</dbReference>
<name>A0A3G9CVZ9_METTE</name>
<gene>
    <name evidence="1" type="ORF">MESMT1_2548</name>
</gene>
<dbReference type="Proteomes" id="UP000265557">
    <property type="component" value="Chromosome"/>
</dbReference>
<dbReference type="InterPro" id="IPR015943">
    <property type="entry name" value="WD40/YVTN_repeat-like_dom_sf"/>
</dbReference>
<dbReference type="Gene3D" id="2.130.10.10">
    <property type="entry name" value="YVTN repeat-like/Quinoprotein amine dehydrogenase"/>
    <property type="match status" value="1"/>
</dbReference>
<dbReference type="RefSeq" id="WP_259274537.1">
    <property type="nucleotide sequence ID" value="NZ_FPAO01000002.1"/>
</dbReference>
<evidence type="ECO:0000313" key="1">
    <source>
        <dbReference type="EMBL" id="BAW30478.1"/>
    </source>
</evidence>
<evidence type="ECO:0000313" key="2">
    <source>
        <dbReference type="Proteomes" id="UP000265557"/>
    </source>
</evidence>
<dbReference type="InterPro" id="IPR011045">
    <property type="entry name" value="N2O_reductase_N"/>
</dbReference>
<organism evidence="1 2">
    <name type="scientific">Methanosarcina thermophila</name>
    <dbReference type="NCBI Taxonomy" id="2210"/>
    <lineage>
        <taxon>Archaea</taxon>
        <taxon>Methanobacteriati</taxon>
        <taxon>Methanobacteriota</taxon>
        <taxon>Stenosarchaea group</taxon>
        <taxon>Methanomicrobia</taxon>
        <taxon>Methanosarcinales</taxon>
        <taxon>Methanosarcinaceae</taxon>
        <taxon>Methanosarcina</taxon>
    </lineage>
</organism>
<proteinExistence type="predicted"/>
<reference evidence="1 2" key="1">
    <citation type="submission" date="2016-09" db="EMBL/GenBank/DDBJ databases">
        <title>Complete Genome Sequence of Methanosarcina thermophila MT-1.</title>
        <authorList>
            <person name="Kouzuma A."/>
        </authorList>
    </citation>
    <scope>NUCLEOTIDE SEQUENCE [LARGE SCALE GENOMIC DNA]</scope>
    <source>
        <strain evidence="1 2">MT-1</strain>
    </source>
</reference>